<dbReference type="Proteomes" id="UP000593567">
    <property type="component" value="Unassembled WGS sequence"/>
</dbReference>
<gene>
    <name evidence="1" type="ORF">EB796_010370</name>
</gene>
<organism evidence="1 2">
    <name type="scientific">Bugula neritina</name>
    <name type="common">Brown bryozoan</name>
    <name type="synonym">Sertularia neritina</name>
    <dbReference type="NCBI Taxonomy" id="10212"/>
    <lineage>
        <taxon>Eukaryota</taxon>
        <taxon>Metazoa</taxon>
        <taxon>Spiralia</taxon>
        <taxon>Lophotrochozoa</taxon>
        <taxon>Bryozoa</taxon>
        <taxon>Gymnolaemata</taxon>
        <taxon>Cheilostomatida</taxon>
        <taxon>Flustrina</taxon>
        <taxon>Buguloidea</taxon>
        <taxon>Bugulidae</taxon>
        <taxon>Bugula</taxon>
    </lineage>
</organism>
<accession>A0A7J7K074</accession>
<keyword evidence="2" id="KW-1185">Reference proteome</keyword>
<dbReference type="AlphaFoldDB" id="A0A7J7K074"/>
<evidence type="ECO:0000313" key="1">
    <source>
        <dbReference type="EMBL" id="KAF6031321.1"/>
    </source>
</evidence>
<reference evidence="1" key="1">
    <citation type="submission" date="2020-06" db="EMBL/GenBank/DDBJ databases">
        <title>Draft genome of Bugula neritina, a colonial animal packing powerful symbionts and potential medicines.</title>
        <authorList>
            <person name="Rayko M."/>
        </authorList>
    </citation>
    <scope>NUCLEOTIDE SEQUENCE [LARGE SCALE GENOMIC DNA]</scope>
    <source>
        <strain evidence="1">Kwan_BN1</strain>
    </source>
</reference>
<protein>
    <submittedName>
        <fullName evidence="1">Uncharacterized protein</fullName>
    </submittedName>
</protein>
<comment type="caution">
    <text evidence="1">The sequence shown here is derived from an EMBL/GenBank/DDBJ whole genome shotgun (WGS) entry which is preliminary data.</text>
</comment>
<dbReference type="EMBL" id="VXIV02001626">
    <property type="protein sequence ID" value="KAF6031321.1"/>
    <property type="molecule type" value="Genomic_DNA"/>
</dbReference>
<evidence type="ECO:0000313" key="2">
    <source>
        <dbReference type="Proteomes" id="UP000593567"/>
    </source>
</evidence>
<sequence length="67" mass="7359">MVGLNPTKCHFKSQQRQPRMPALPKWCTGAGVYPMQEMDTLQAAAMESQIPTETIEMPGGDSNSTPH</sequence>
<name>A0A7J7K074_BUGNE</name>
<proteinExistence type="predicted"/>